<proteinExistence type="predicted"/>
<feature type="transmembrane region" description="Helical" evidence="2">
    <location>
        <begin position="15"/>
        <end position="42"/>
    </location>
</feature>
<feature type="region of interest" description="Disordered" evidence="1">
    <location>
        <begin position="173"/>
        <end position="207"/>
    </location>
</feature>
<evidence type="ECO:0000256" key="1">
    <source>
        <dbReference type="SAM" id="MobiDB-lite"/>
    </source>
</evidence>
<reference evidence="5" key="1">
    <citation type="submission" date="2017-10" db="EMBL/GenBank/DDBJ databases">
        <title>Phenotypic and genomic properties of facultatively anaerobic sulfur-reducing natronoarchaea from hypersaline soda lakes.</title>
        <authorList>
            <person name="Sorokin D.Y."/>
            <person name="Kublanov I.V."/>
            <person name="Roman P."/>
            <person name="Sinninghe Damste J.S."/>
            <person name="Golyshin P.N."/>
            <person name="Rojo D."/>
            <person name="Ciordia S."/>
            <person name="Mena Md.C."/>
            <person name="Ferrer M."/>
            <person name="Messina E."/>
            <person name="Smedile F."/>
            <person name="La Spada G."/>
            <person name="La Cono V."/>
            <person name="Yakimov M.M."/>
        </authorList>
    </citation>
    <scope>NUCLEOTIDE SEQUENCE [LARGE SCALE GENOMIC DNA]</scope>
    <source>
        <strain evidence="5">AArc1</strain>
    </source>
</reference>
<dbReference type="EMBL" id="CP024047">
    <property type="protein sequence ID" value="AXR76581.1"/>
    <property type="molecule type" value="Genomic_DNA"/>
</dbReference>
<evidence type="ECO:0000256" key="2">
    <source>
        <dbReference type="SAM" id="Phobius"/>
    </source>
</evidence>
<feature type="transmembrane region" description="Helical" evidence="2">
    <location>
        <begin position="314"/>
        <end position="337"/>
    </location>
</feature>
<dbReference type="Proteomes" id="UP000258707">
    <property type="component" value="Chromosome"/>
</dbReference>
<gene>
    <name evidence="4" type="ORF">AArc1_0237</name>
</gene>
<evidence type="ECO:0000259" key="3">
    <source>
        <dbReference type="Pfam" id="PF25928"/>
    </source>
</evidence>
<keyword evidence="2" id="KW-0812">Transmembrane</keyword>
<evidence type="ECO:0000313" key="5">
    <source>
        <dbReference type="Proteomes" id="UP000258707"/>
    </source>
</evidence>
<feature type="transmembrane region" description="Helical" evidence="2">
    <location>
        <begin position="349"/>
        <end position="374"/>
    </location>
</feature>
<feature type="compositionally biased region" description="Basic and acidic residues" evidence="1">
    <location>
        <begin position="173"/>
        <end position="185"/>
    </location>
</feature>
<evidence type="ECO:0000313" key="4">
    <source>
        <dbReference type="EMBL" id="AXR76581.1"/>
    </source>
</evidence>
<accession>A0A346PAN6</accession>
<dbReference type="InterPro" id="IPR058279">
    <property type="entry name" value="DUF7973"/>
</dbReference>
<feature type="domain" description="DUF7973" evidence="3">
    <location>
        <begin position="8"/>
        <end position="376"/>
    </location>
</feature>
<sequence length="377" mass="38920">MFEDLLEALVQIDMLLASFAGGAFGASIGALAAFVFTGLLVIAGEVAAIVHPDAAVITDEVAFGPPFSPAISFGGGAAAVAYAVRRGYVETSFDYHAAKDVTYALGTKPDVLAVGGAFGVLGFWLTELSVTAGMPYDPIAMGVVVSALFHRLVLGYSVIGTVRGRVLDMGPYDRGERRDSSRRTTDGGLSRVESAADRSRSDSSPAADSSRFVVEPWLPHQYRWGHVGAIGVVGGLLGAYIGVVSGSAFLAFGISAATLVFACCGVERIPVTHHITFPASTAALAAVLGPNAVAGPPVPYNETALLAGSHSLEVALVVGLAVGVACALFGELFQRVFYAHGDTHVDPPAAAIVFGTLLIAVGYALGVFPTTVWIPFF</sequence>
<dbReference type="KEGG" id="nan:AArc1_0237"/>
<keyword evidence="2" id="KW-1133">Transmembrane helix</keyword>
<protein>
    <recommendedName>
        <fullName evidence="3">DUF7973 domain-containing protein</fullName>
    </recommendedName>
</protein>
<keyword evidence="2" id="KW-0472">Membrane</keyword>
<feature type="transmembrane region" description="Helical" evidence="2">
    <location>
        <begin position="139"/>
        <end position="159"/>
    </location>
</feature>
<feature type="transmembrane region" description="Helical" evidence="2">
    <location>
        <begin position="224"/>
        <end position="243"/>
    </location>
</feature>
<name>A0A346PAN6_9EURY</name>
<dbReference type="AlphaFoldDB" id="A0A346PAN6"/>
<organism evidence="4 5">
    <name type="scientific">Natrarchaeobaculum sulfurireducens</name>
    <dbReference type="NCBI Taxonomy" id="2044521"/>
    <lineage>
        <taxon>Archaea</taxon>
        <taxon>Methanobacteriati</taxon>
        <taxon>Methanobacteriota</taxon>
        <taxon>Stenosarchaea group</taxon>
        <taxon>Halobacteria</taxon>
        <taxon>Halobacteriales</taxon>
        <taxon>Natrialbaceae</taxon>
        <taxon>Natrarchaeobaculum</taxon>
    </lineage>
</organism>
<dbReference type="Pfam" id="PF25928">
    <property type="entry name" value="DUF7973"/>
    <property type="match status" value="1"/>
</dbReference>
<feature type="transmembrane region" description="Helical" evidence="2">
    <location>
        <begin position="111"/>
        <end position="133"/>
    </location>
</feature>